<feature type="signal peptide" evidence="1">
    <location>
        <begin position="1"/>
        <end position="23"/>
    </location>
</feature>
<evidence type="ECO:0000313" key="2">
    <source>
        <dbReference type="EMBL" id="QHI68114.1"/>
    </source>
</evidence>
<proteinExistence type="predicted"/>
<evidence type="ECO:0008006" key="4">
    <source>
        <dbReference type="Google" id="ProtNLM"/>
    </source>
</evidence>
<dbReference type="KEGG" id="taer:GT409_01145"/>
<dbReference type="RefSeq" id="WP_160626148.1">
    <property type="nucleotide sequence ID" value="NZ_CP047593.1"/>
</dbReference>
<evidence type="ECO:0000256" key="1">
    <source>
        <dbReference type="SAM" id="SignalP"/>
    </source>
</evidence>
<dbReference type="EMBL" id="CP047593">
    <property type="protein sequence ID" value="QHI68114.1"/>
    <property type="molecule type" value="Genomic_DNA"/>
</dbReference>
<accession>A0A6P1M682</accession>
<dbReference type="Proteomes" id="UP000464954">
    <property type="component" value="Chromosome"/>
</dbReference>
<evidence type="ECO:0000313" key="3">
    <source>
        <dbReference type="Proteomes" id="UP000464954"/>
    </source>
</evidence>
<sequence length="131" mass="14631">MRKQTIMKWIAAISLAFGLTATATEEIKGKDVVSRGNIQTIIGTLQSEDGTEFTLVTSKTSYELHLGPEKYRNSMPVKLKPGQDAEVRGFVYKEHISPITIKTDGSTIILRDKEGKAVWAGTEYSRKNRQK</sequence>
<keyword evidence="3" id="KW-1185">Reference proteome</keyword>
<dbReference type="AlphaFoldDB" id="A0A6P1M682"/>
<gene>
    <name evidence="2" type="ORF">GT409_01145</name>
</gene>
<reference evidence="2 3" key="1">
    <citation type="submission" date="2020-01" db="EMBL/GenBank/DDBJ databases">
        <title>Ponticoccus aerotolerans gen. nov., sp. nov., an anaerobic bacterium and proposal of Ponticoccusceae fam. nov., Ponticoccusles ord. nov. and Ponticoccuse classis nov. in the phylum Kiritimatiellaeota.</title>
        <authorList>
            <person name="Zhou L.Y."/>
            <person name="Du Z.J."/>
        </authorList>
    </citation>
    <scope>NUCLEOTIDE SEQUENCE [LARGE SCALE GENOMIC DNA]</scope>
    <source>
        <strain evidence="2 3">S-5007</strain>
    </source>
</reference>
<protein>
    <recommendedName>
        <fullName evidence="4">DNA-binding protein</fullName>
    </recommendedName>
</protein>
<name>A0A6P1M682_9BACT</name>
<feature type="chain" id="PRO_5026950798" description="DNA-binding protein" evidence="1">
    <location>
        <begin position="24"/>
        <end position="131"/>
    </location>
</feature>
<organism evidence="2 3">
    <name type="scientific">Tichowtungia aerotolerans</name>
    <dbReference type="NCBI Taxonomy" id="2697043"/>
    <lineage>
        <taxon>Bacteria</taxon>
        <taxon>Pseudomonadati</taxon>
        <taxon>Kiritimatiellota</taxon>
        <taxon>Tichowtungiia</taxon>
        <taxon>Tichowtungiales</taxon>
        <taxon>Tichowtungiaceae</taxon>
        <taxon>Tichowtungia</taxon>
    </lineage>
</organism>
<keyword evidence="1" id="KW-0732">Signal</keyword>